<dbReference type="EMBL" id="CABABW010000008">
    <property type="protein sequence ID" value="VRI36120.1"/>
    <property type="molecule type" value="Genomic_DNA"/>
</dbReference>
<reference evidence="5 9" key="3">
    <citation type="submission" date="2018-06" db="EMBL/GenBank/DDBJ databases">
        <authorList>
            <consortium name="Pathogen Informatics"/>
            <person name="Doyle S."/>
        </authorList>
    </citation>
    <scope>NUCLEOTIDE SEQUENCE [LARGE SCALE GENOMIC DNA]</scope>
    <source>
        <strain evidence="5 9">NCTC13734</strain>
    </source>
</reference>
<dbReference type="InterPro" id="IPR052543">
    <property type="entry name" value="HTH_Metal-responsive_Reg"/>
</dbReference>
<dbReference type="EMBL" id="UHFW01000006">
    <property type="protein sequence ID" value="SUN90490.1"/>
    <property type="molecule type" value="Genomic_DNA"/>
</dbReference>
<dbReference type="RefSeq" id="WP_000433070.1">
    <property type="nucleotide sequence ID" value="NZ_AP018938.1"/>
</dbReference>
<dbReference type="Proteomes" id="UP000304540">
    <property type="component" value="Unassembled WGS sequence"/>
</dbReference>
<evidence type="ECO:0000313" key="9">
    <source>
        <dbReference type="Proteomes" id="UP000254854"/>
    </source>
</evidence>
<name>A0A062WT08_STREE</name>
<feature type="domain" description="HTH arsR-type" evidence="2">
    <location>
        <begin position="1"/>
        <end position="92"/>
    </location>
</feature>
<dbReference type="GO" id="GO:0097063">
    <property type="term" value="F:cadmium ion sensor activity"/>
    <property type="evidence" value="ECO:0007669"/>
    <property type="project" value="TreeGrafter"/>
</dbReference>
<evidence type="ECO:0000256" key="1">
    <source>
        <dbReference type="ARBA" id="ARBA00023125"/>
    </source>
</evidence>
<dbReference type="Pfam" id="PF12840">
    <property type="entry name" value="HTH_20"/>
    <property type="match status" value="1"/>
</dbReference>
<dbReference type="GO" id="GO:0010288">
    <property type="term" value="P:response to lead ion"/>
    <property type="evidence" value="ECO:0007669"/>
    <property type="project" value="TreeGrafter"/>
</dbReference>
<dbReference type="PANTHER" id="PTHR39168:SF1">
    <property type="entry name" value="TRANSCRIPTIONAL REGULATORY PROTEIN"/>
    <property type="match status" value="1"/>
</dbReference>
<dbReference type="GO" id="GO:0003677">
    <property type="term" value="F:DNA binding"/>
    <property type="evidence" value="ECO:0007669"/>
    <property type="project" value="UniProtKB-KW"/>
</dbReference>
<dbReference type="InterPro" id="IPR011991">
    <property type="entry name" value="ArsR-like_HTH"/>
</dbReference>
<dbReference type="SMART" id="SM00418">
    <property type="entry name" value="HTH_ARSR"/>
    <property type="match status" value="1"/>
</dbReference>
<dbReference type="InterPro" id="IPR036390">
    <property type="entry name" value="WH_DNA-bd_sf"/>
</dbReference>
<dbReference type="GO" id="GO:0046686">
    <property type="term" value="P:response to cadmium ion"/>
    <property type="evidence" value="ECO:0007669"/>
    <property type="project" value="TreeGrafter"/>
</dbReference>
<evidence type="ECO:0000259" key="2">
    <source>
        <dbReference type="PROSITE" id="PS50987"/>
    </source>
</evidence>
<evidence type="ECO:0000313" key="4">
    <source>
        <dbReference type="EMBL" id="OYL27104.1"/>
    </source>
</evidence>
<evidence type="ECO:0000313" key="3">
    <source>
        <dbReference type="EMBL" id="CNZ93314.1"/>
    </source>
</evidence>
<dbReference type="InterPro" id="IPR001845">
    <property type="entry name" value="HTH_ArsR_DNA-bd_dom"/>
</dbReference>
<dbReference type="GO" id="GO:0003700">
    <property type="term" value="F:DNA-binding transcription factor activity"/>
    <property type="evidence" value="ECO:0007669"/>
    <property type="project" value="InterPro"/>
</dbReference>
<protein>
    <submittedName>
        <fullName evidence="3 4">Transcriptional regulator</fullName>
    </submittedName>
</protein>
<dbReference type="PRINTS" id="PR00778">
    <property type="entry name" value="HTHARSR"/>
</dbReference>
<reference evidence="4 8" key="2">
    <citation type="submission" date="2017-07" db="EMBL/GenBank/DDBJ databases">
        <title>Invasive disease caused simultaneously by more than one serotype of Streptococcus pneumoniae, South Africa.</title>
        <authorList>
            <person name="Ndlangisa K."/>
            <person name="Du Plessis M."/>
            <person name="Von Gottberg A."/>
        </authorList>
    </citation>
    <scope>NUCLEOTIDE SEQUENCE [LARGE SCALE GENOMIC DNA]</scope>
    <source>
        <strain evidence="4 8">8227-15B</strain>
    </source>
</reference>
<accession>A0A062WT08</accession>
<dbReference type="PROSITE" id="PS50987">
    <property type="entry name" value="HTH_ARSR_2"/>
    <property type="match status" value="1"/>
</dbReference>
<dbReference type="Proteomes" id="UP000042967">
    <property type="component" value="Unassembled WGS sequence"/>
</dbReference>
<dbReference type="SUPFAM" id="SSF46785">
    <property type="entry name" value="Winged helix' DNA-binding domain"/>
    <property type="match status" value="1"/>
</dbReference>
<sequence>MEPDIFIITKLLSDPSRMHILDILMDGKAHTVNEIASFTKIKQHTVSYHLKLLTEAQVTTLQTYGRFHYYSLKSAAIAEMLEFLSFYSPQRDVKSYKQHIHKKELKVARTCYDHIAGELGISITNYLLQENLLSESEKDFQLTEAGKSYFQRKLHIDTDELKKKKRKFCPKCLDWSERKNHVGGALGNALLEFFSEKQLVIPAQTPRSLTITEKGKEFLEKEWGI</sequence>
<evidence type="ECO:0000313" key="8">
    <source>
        <dbReference type="Proteomes" id="UP000214939"/>
    </source>
</evidence>
<evidence type="ECO:0000313" key="7">
    <source>
        <dbReference type="Proteomes" id="UP000042967"/>
    </source>
</evidence>
<dbReference type="InterPro" id="IPR036388">
    <property type="entry name" value="WH-like_DNA-bd_sf"/>
</dbReference>
<evidence type="ECO:0000313" key="6">
    <source>
        <dbReference type="EMBL" id="VRI36120.1"/>
    </source>
</evidence>
<dbReference type="Proteomes" id="UP000214939">
    <property type="component" value="Unassembled WGS sequence"/>
</dbReference>
<dbReference type="NCBIfam" id="NF033788">
    <property type="entry name" value="HTH_metalloreg"/>
    <property type="match status" value="1"/>
</dbReference>
<dbReference type="CDD" id="cd00090">
    <property type="entry name" value="HTH_ARSR"/>
    <property type="match status" value="1"/>
</dbReference>
<dbReference type="Proteomes" id="UP000254854">
    <property type="component" value="Unassembled WGS sequence"/>
</dbReference>
<dbReference type="GO" id="GO:0032791">
    <property type="term" value="F:lead ion binding"/>
    <property type="evidence" value="ECO:0007669"/>
    <property type="project" value="TreeGrafter"/>
</dbReference>
<reference evidence="3 7" key="1">
    <citation type="submission" date="2015-03" db="EMBL/GenBank/DDBJ databases">
        <authorList>
            <consortium name="Pathogen Informatics"/>
            <person name="Murphy D."/>
        </authorList>
    </citation>
    <scope>NUCLEOTIDE SEQUENCE [LARGE SCALE GENOMIC DNA]</scope>
    <source>
        <strain evidence="3 7">SMRU1414</strain>
    </source>
</reference>
<proteinExistence type="predicted"/>
<reference evidence="6 10" key="4">
    <citation type="submission" date="2019-04" db="EMBL/GenBank/DDBJ databases">
        <authorList>
            <consortium name="Pathogen Informatics"/>
        </authorList>
    </citation>
    <scope>NUCLEOTIDE SEQUENCE [LARGE SCALE GENOMIC DNA]</scope>
    <source>
        <strain evidence="6 10">GPSC232</strain>
    </source>
</reference>
<keyword evidence="1" id="KW-0238">DNA-binding</keyword>
<dbReference type="AlphaFoldDB" id="A0A062WT08"/>
<organism evidence="4 8">
    <name type="scientific">Streptococcus pneumoniae</name>
    <dbReference type="NCBI Taxonomy" id="1313"/>
    <lineage>
        <taxon>Bacteria</taxon>
        <taxon>Bacillati</taxon>
        <taxon>Bacillota</taxon>
        <taxon>Bacilli</taxon>
        <taxon>Lactobacillales</taxon>
        <taxon>Streptococcaceae</taxon>
        <taxon>Streptococcus</taxon>
    </lineage>
</organism>
<dbReference type="PANTHER" id="PTHR39168">
    <property type="entry name" value="TRANSCRIPTIONAL REGULATOR-RELATED"/>
    <property type="match status" value="1"/>
</dbReference>
<gene>
    <name evidence="4" type="ORF">A5N45_08575</name>
    <name evidence="3" type="ORF">ERS020924_00361</name>
    <name evidence="5" type="ORF">NCTC13734_01899</name>
    <name evidence="6" type="ORF">SAMEA3381574_01187</name>
</gene>
<evidence type="ECO:0000313" key="5">
    <source>
        <dbReference type="EMBL" id="SUN90490.1"/>
    </source>
</evidence>
<dbReference type="Gene3D" id="1.10.10.10">
    <property type="entry name" value="Winged helix-like DNA-binding domain superfamily/Winged helix DNA-binding domain"/>
    <property type="match status" value="1"/>
</dbReference>
<dbReference type="EMBL" id="NNBW01000134">
    <property type="protein sequence ID" value="OYL27104.1"/>
    <property type="molecule type" value="Genomic_DNA"/>
</dbReference>
<dbReference type="EMBL" id="CQVU01000002">
    <property type="protein sequence ID" value="CNZ93314.1"/>
    <property type="molecule type" value="Genomic_DNA"/>
</dbReference>
<evidence type="ECO:0000313" key="10">
    <source>
        <dbReference type="Proteomes" id="UP000304540"/>
    </source>
</evidence>